<evidence type="ECO:0000313" key="1">
    <source>
        <dbReference type="EMBL" id="QBH15737.1"/>
    </source>
</evidence>
<dbReference type="InterPro" id="IPR013321">
    <property type="entry name" value="Arc_rbn_hlx_hlx"/>
</dbReference>
<dbReference type="EMBL" id="QLNI01000040">
    <property type="protein sequence ID" value="RAM00688.1"/>
    <property type="molecule type" value="Genomic_DNA"/>
</dbReference>
<reference evidence="1 4" key="2">
    <citation type="submission" date="2019-02" db="EMBL/GenBank/DDBJ databases">
        <title>Complete genome sequence of Desulfobacter hydrogenophilus AcRS1.</title>
        <authorList>
            <person name="Marietou A."/>
            <person name="Lund M.B."/>
            <person name="Marshall I.P.G."/>
            <person name="Schreiber L."/>
            <person name="Jorgensen B."/>
        </authorList>
    </citation>
    <scope>NUCLEOTIDE SEQUENCE [LARGE SCALE GENOMIC DNA]</scope>
    <source>
        <strain evidence="1 4">AcRS1</strain>
        <plasmid evidence="1 4">unnamed1</plasmid>
    </source>
</reference>
<dbReference type="InterPro" id="IPR053842">
    <property type="entry name" value="NikA-like"/>
</dbReference>
<dbReference type="AlphaFoldDB" id="A0A328F7U7"/>
<protein>
    <submittedName>
        <fullName evidence="2">CopG family transcriptional regulator</fullName>
    </submittedName>
</protein>
<keyword evidence="4" id="KW-1185">Reference proteome</keyword>
<dbReference type="Proteomes" id="UP000248798">
    <property type="component" value="Unassembled WGS sequence"/>
</dbReference>
<evidence type="ECO:0000313" key="2">
    <source>
        <dbReference type="EMBL" id="RAM00688.1"/>
    </source>
</evidence>
<dbReference type="Pfam" id="PF21983">
    <property type="entry name" value="NikA-like"/>
    <property type="match status" value="1"/>
</dbReference>
<keyword evidence="1" id="KW-0614">Plasmid</keyword>
<accession>A0A328F7U7</accession>
<dbReference type="Gene3D" id="1.10.1220.10">
    <property type="entry name" value="Met repressor-like"/>
    <property type="match status" value="1"/>
</dbReference>
<dbReference type="RefSeq" id="WP_111959049.1">
    <property type="nucleotide sequence ID" value="NZ_CP036314.1"/>
</dbReference>
<proteinExistence type="predicted"/>
<dbReference type="Proteomes" id="UP000293902">
    <property type="component" value="Plasmid unnamed1"/>
</dbReference>
<geneLocation type="plasmid" evidence="1 4">
    <name>unnamed1</name>
</geneLocation>
<sequence length="114" mass="12954">MKKADTRIKCIKSYVTIEEHEQLQKIAEQSGLSVSEYIRRVATNRPITSMVDNHAFLAALKVNADLGRLGGLFKYYISQGFKNVSPGEIKSLLHQIDLRQRDLSPIISKIRQIL</sequence>
<evidence type="ECO:0000313" key="4">
    <source>
        <dbReference type="Proteomes" id="UP000293902"/>
    </source>
</evidence>
<dbReference type="OrthoDB" id="8966807at2"/>
<evidence type="ECO:0000313" key="3">
    <source>
        <dbReference type="Proteomes" id="UP000248798"/>
    </source>
</evidence>
<name>A0A328F7U7_9BACT</name>
<dbReference type="GO" id="GO:0006355">
    <property type="term" value="P:regulation of DNA-templated transcription"/>
    <property type="evidence" value="ECO:0007669"/>
    <property type="project" value="InterPro"/>
</dbReference>
<gene>
    <name evidence="2" type="ORF">DO021_17590</name>
    <name evidence="1" type="ORF">EYB58_22975</name>
</gene>
<organism evidence="2 3">
    <name type="scientific">Desulfobacter hydrogenophilus</name>
    <dbReference type="NCBI Taxonomy" id="2291"/>
    <lineage>
        <taxon>Bacteria</taxon>
        <taxon>Pseudomonadati</taxon>
        <taxon>Thermodesulfobacteriota</taxon>
        <taxon>Desulfobacteria</taxon>
        <taxon>Desulfobacterales</taxon>
        <taxon>Desulfobacteraceae</taxon>
        <taxon>Desulfobacter</taxon>
    </lineage>
</organism>
<dbReference type="EMBL" id="CP036314">
    <property type="protein sequence ID" value="QBH15737.1"/>
    <property type="molecule type" value="Genomic_DNA"/>
</dbReference>
<reference evidence="2 3" key="1">
    <citation type="submission" date="2018-06" db="EMBL/GenBank/DDBJ databases">
        <title>Complete Genome Sequence of Desulfobacter hydrogenophilus (DSM3380).</title>
        <authorList>
            <person name="Marietou A."/>
            <person name="Schreiber L."/>
            <person name="Marshall I."/>
            <person name="Jorgensen B."/>
        </authorList>
    </citation>
    <scope>NUCLEOTIDE SEQUENCE [LARGE SCALE GENOMIC DNA]</scope>
    <source>
        <strain evidence="2 3">DSM 3380</strain>
    </source>
</reference>